<feature type="compositionally biased region" description="Low complexity" evidence="1">
    <location>
        <begin position="159"/>
        <end position="187"/>
    </location>
</feature>
<sequence length="438" mass="45678">MTDRAPIPAEVFADAVDRLDRDALAGFVARLEAAAGRTVDVDPPAVTVGDGADRERLLVAPEAVALDDTDPIPDAVVVPDGVSTADDDVPVRTTADLRQQLLYSVSPEAAESIAEEWLGMPARSESYAPEPTPTVETDETGDAPVGGSDPGSTASSEQTAPASDDATATAATGATPEPAAEPGGSPTSDGEDGSDAATRSGAGLVVVAVLAATILAVTGGVVYAAEVSPDGDAGAFAAPVPATDGGTLSEAEIRRRSRAPIDASGAITATPTPGEERGDGARPLANDTEVERNVRPVPTCERSFLHVVQIQMNALKYNNNTTDDGIRTVRRFASQRNRQAIPTLEEFARIIKNPTYSPMLSYDSVQYTPIQSSDDYAQVQVLTREDGNVTGQYYFRLRKIEDGDYEGCWMTDAVVSIPETSNFSGKVGGQSTGASYAV</sequence>
<dbReference type="Proteomes" id="UP000546257">
    <property type="component" value="Unassembled WGS sequence"/>
</dbReference>
<dbReference type="RefSeq" id="WP_185191862.1">
    <property type="nucleotide sequence ID" value="NZ_JACKXD010000001.1"/>
</dbReference>
<evidence type="ECO:0000313" key="2">
    <source>
        <dbReference type="EMBL" id="MBB6645512.1"/>
    </source>
</evidence>
<dbReference type="AlphaFoldDB" id="A0A7J9SG74"/>
<protein>
    <recommendedName>
        <fullName evidence="4">DUF4864 domain-containing protein</fullName>
    </recommendedName>
</protein>
<accession>A0A7J9SG74</accession>
<organism evidence="2 3">
    <name type="scientific">Halobellus ruber</name>
    <dbReference type="NCBI Taxonomy" id="2761102"/>
    <lineage>
        <taxon>Archaea</taxon>
        <taxon>Methanobacteriati</taxon>
        <taxon>Methanobacteriota</taxon>
        <taxon>Stenosarchaea group</taxon>
        <taxon>Halobacteria</taxon>
        <taxon>Halobacteriales</taxon>
        <taxon>Haloferacaceae</taxon>
        <taxon>Halobellus</taxon>
    </lineage>
</organism>
<keyword evidence="3" id="KW-1185">Reference proteome</keyword>
<evidence type="ECO:0008006" key="4">
    <source>
        <dbReference type="Google" id="ProtNLM"/>
    </source>
</evidence>
<gene>
    <name evidence="2" type="ORF">H5V44_04235</name>
</gene>
<evidence type="ECO:0000313" key="3">
    <source>
        <dbReference type="Proteomes" id="UP000546257"/>
    </source>
</evidence>
<evidence type="ECO:0000256" key="1">
    <source>
        <dbReference type="SAM" id="MobiDB-lite"/>
    </source>
</evidence>
<reference evidence="2 3" key="1">
    <citation type="submission" date="2020-08" db="EMBL/GenBank/DDBJ databases">
        <authorList>
            <person name="Seo M.-J."/>
        </authorList>
    </citation>
    <scope>NUCLEOTIDE SEQUENCE [LARGE SCALE GENOMIC DNA]</scope>
    <source>
        <strain evidence="2 3">MBLA0160</strain>
    </source>
</reference>
<proteinExistence type="predicted"/>
<feature type="region of interest" description="Disordered" evidence="1">
    <location>
        <begin position="124"/>
        <end position="197"/>
    </location>
</feature>
<dbReference type="PANTHER" id="PTHR35716">
    <property type="entry name" value="OS05G0574700 PROTEIN-RELATED"/>
    <property type="match status" value="1"/>
</dbReference>
<feature type="region of interest" description="Disordered" evidence="1">
    <location>
        <begin position="263"/>
        <end position="285"/>
    </location>
</feature>
<dbReference type="EMBL" id="JACKXD010000001">
    <property type="protein sequence ID" value="MBB6645512.1"/>
    <property type="molecule type" value="Genomic_DNA"/>
</dbReference>
<name>A0A7J9SG74_9EURY</name>
<comment type="caution">
    <text evidence="2">The sequence shown here is derived from an EMBL/GenBank/DDBJ whole genome shotgun (WGS) entry which is preliminary data.</text>
</comment>